<feature type="chain" id="PRO_5003527874" description="Prolow-density lipoprotein receptor-related protein 1-like beta-propeller domain-containing protein" evidence="1">
    <location>
        <begin position="24"/>
        <end position="281"/>
    </location>
</feature>
<organism evidence="3 4">
    <name type="scientific">Peptoanaerobacter stomatis</name>
    <dbReference type="NCBI Taxonomy" id="796937"/>
    <lineage>
        <taxon>Bacteria</taxon>
        <taxon>Bacillati</taxon>
        <taxon>Bacillota</taxon>
        <taxon>Clostridia</taxon>
        <taxon>Peptostreptococcales</taxon>
        <taxon>Filifactoraceae</taxon>
        <taxon>Peptoanaerobacter</taxon>
    </lineage>
</organism>
<evidence type="ECO:0000313" key="3">
    <source>
        <dbReference type="EMBL" id="EHL16364.1"/>
    </source>
</evidence>
<accession>G9WYF3</accession>
<name>G9WYF3_9FIRM</name>
<dbReference type="AlphaFoldDB" id="G9WYF3"/>
<sequence>MKSAKILAIFLSLFLGMSNIIYAQDTFSAISNANKTLKKGDYTYKIDYVDYNFILKVYNKNNKLVISLPKVYYALAGDKGFYYSTNDYNTSNTDIIYTNLTDNSSKVLYSKKSNDSGFLNAVKDDYLYFQISDGEVAEATISPVYKLNLKTGKATKIIEDAGEIHLSDNKIFYKKTSRNKETDTLYSSDLNGKNIKVVEKFANTLTVENNKLYYAAKKSDGSYCIYEMSEDLSGKKQISKPFYCTHILSITSKSAKYTVKENEVEETYKMDFASGKITKIN</sequence>
<dbReference type="SUPFAM" id="SSF69304">
    <property type="entry name" value="Tricorn protease N-terminal domain"/>
    <property type="match status" value="1"/>
</dbReference>
<dbReference type="HOGENOM" id="CLU_989900_0_0_9"/>
<comment type="caution">
    <text evidence="3">The sequence shown here is derived from an EMBL/GenBank/DDBJ whole genome shotgun (WGS) entry which is preliminary data.</text>
</comment>
<reference evidence="3 4" key="1">
    <citation type="submission" date="2011-08" db="EMBL/GenBank/DDBJ databases">
        <title>The Genome Sequence of Eubacteriaceae bacterium ACC19a.</title>
        <authorList>
            <consortium name="The Broad Institute Genome Sequencing Platform"/>
            <person name="Earl A."/>
            <person name="Ward D."/>
            <person name="Feldgarden M."/>
            <person name="Gevers D."/>
            <person name="Sizova M."/>
            <person name="Hazen A."/>
            <person name="Epstein S."/>
            <person name="Young S.K."/>
            <person name="Zeng Q."/>
            <person name="Gargeya S."/>
            <person name="Fitzgerald M."/>
            <person name="Haas B."/>
            <person name="Abouelleil A."/>
            <person name="Alvarado L."/>
            <person name="Arachchi H.M."/>
            <person name="Berlin A."/>
            <person name="Brown A."/>
            <person name="Chapman S.B."/>
            <person name="Chen Z."/>
            <person name="Dunbar C."/>
            <person name="Freedman E."/>
            <person name="Gearin G."/>
            <person name="Gellesch M."/>
            <person name="Goldberg J."/>
            <person name="Griggs A."/>
            <person name="Gujja S."/>
            <person name="Heiman D."/>
            <person name="Howarth C."/>
            <person name="Larson L."/>
            <person name="Lui A."/>
            <person name="MacDonald P.J.P."/>
            <person name="Montmayeur A."/>
            <person name="Murphy C."/>
            <person name="Neiman D."/>
            <person name="Pearson M."/>
            <person name="Priest M."/>
            <person name="Roberts A."/>
            <person name="Saif S."/>
            <person name="Shea T."/>
            <person name="Shenoy N."/>
            <person name="Sisk P."/>
            <person name="Stolte C."/>
            <person name="Sykes S."/>
            <person name="Wortman J."/>
            <person name="Nusbaum C."/>
            <person name="Birren B."/>
        </authorList>
    </citation>
    <scope>NUCLEOTIDE SEQUENCE [LARGE SCALE GENOMIC DNA]</scope>
    <source>
        <strain evidence="3 4">ACC19a</strain>
    </source>
</reference>
<dbReference type="Proteomes" id="UP000006437">
    <property type="component" value="Unassembled WGS sequence"/>
</dbReference>
<dbReference type="EMBL" id="AFZE01000003">
    <property type="protein sequence ID" value="EHL16364.1"/>
    <property type="molecule type" value="Genomic_DNA"/>
</dbReference>
<dbReference type="BioCyc" id="EBAC796937-HMP:GMGH-1208-MONOMER"/>
<evidence type="ECO:0000313" key="4">
    <source>
        <dbReference type="Proteomes" id="UP000006437"/>
    </source>
</evidence>
<protein>
    <recommendedName>
        <fullName evidence="2">Prolow-density lipoprotein receptor-related protein 1-like beta-propeller domain-containing protein</fullName>
    </recommendedName>
</protein>
<evidence type="ECO:0000259" key="2">
    <source>
        <dbReference type="Pfam" id="PF16472"/>
    </source>
</evidence>
<feature type="domain" description="Prolow-density lipoprotein receptor-related protein 1-like beta-propeller" evidence="2">
    <location>
        <begin position="144"/>
        <end position="280"/>
    </location>
</feature>
<evidence type="ECO:0000256" key="1">
    <source>
        <dbReference type="SAM" id="SignalP"/>
    </source>
</evidence>
<proteinExistence type="predicted"/>
<dbReference type="InterPro" id="IPR032485">
    <property type="entry name" value="LRP1-like_beta_prop"/>
</dbReference>
<dbReference type="RefSeq" id="WP_009525439.1">
    <property type="nucleotide sequence ID" value="NZ_JBQMYE010000118.1"/>
</dbReference>
<dbReference type="Pfam" id="PF16472">
    <property type="entry name" value="DUF5050"/>
    <property type="match status" value="1"/>
</dbReference>
<feature type="signal peptide" evidence="1">
    <location>
        <begin position="1"/>
        <end position="23"/>
    </location>
</feature>
<gene>
    <name evidence="3" type="ORF">HMPREF9629_01204</name>
</gene>
<keyword evidence="1" id="KW-0732">Signal</keyword>